<comment type="caution">
    <text evidence="10">The sequence shown here is derived from an EMBL/GenBank/DDBJ whole genome shotgun (WGS) entry which is preliminary data.</text>
</comment>
<dbReference type="InterPro" id="IPR001806">
    <property type="entry name" value="Small_GTPase"/>
</dbReference>
<dbReference type="Proteomes" id="UP000649617">
    <property type="component" value="Unassembled WGS sequence"/>
</dbReference>
<feature type="non-terminal residue" evidence="10">
    <location>
        <position position="1"/>
    </location>
</feature>
<dbReference type="SMART" id="SM00173">
    <property type="entry name" value="RAS"/>
    <property type="match status" value="1"/>
</dbReference>
<dbReference type="EMBL" id="CAJNIZ010028358">
    <property type="protein sequence ID" value="CAE7507172.1"/>
    <property type="molecule type" value="Genomic_DNA"/>
</dbReference>
<evidence type="ECO:0000256" key="2">
    <source>
        <dbReference type="ARBA" id="ARBA00008028"/>
    </source>
</evidence>
<dbReference type="OrthoDB" id="412781at2759"/>
<protein>
    <recommendedName>
        <fullName evidence="9">S1 motif domain-containing protein</fullName>
    </recommendedName>
</protein>
<keyword evidence="7" id="KW-0539">Nucleus</keyword>
<proteinExistence type="inferred from homology"/>
<evidence type="ECO:0000256" key="3">
    <source>
        <dbReference type="ARBA" id="ARBA00022448"/>
    </source>
</evidence>
<evidence type="ECO:0000256" key="6">
    <source>
        <dbReference type="ARBA" id="ARBA00023134"/>
    </source>
</evidence>
<dbReference type="SMART" id="SM00175">
    <property type="entry name" value="RAB"/>
    <property type="match status" value="1"/>
</dbReference>
<dbReference type="Pfam" id="PF00575">
    <property type="entry name" value="S1"/>
    <property type="match status" value="4"/>
</dbReference>
<evidence type="ECO:0000256" key="4">
    <source>
        <dbReference type="ARBA" id="ARBA00022741"/>
    </source>
</evidence>
<feature type="domain" description="S1 motif" evidence="9">
    <location>
        <begin position="1"/>
        <end position="60"/>
    </location>
</feature>
<dbReference type="PROSITE" id="PS51421">
    <property type="entry name" value="RAS"/>
    <property type="match status" value="1"/>
</dbReference>
<evidence type="ECO:0000313" key="10">
    <source>
        <dbReference type="EMBL" id="CAE7507172.1"/>
    </source>
</evidence>
<dbReference type="GO" id="GO:0003676">
    <property type="term" value="F:nucleic acid binding"/>
    <property type="evidence" value="ECO:0007669"/>
    <property type="project" value="InterPro"/>
</dbReference>
<evidence type="ECO:0000256" key="1">
    <source>
        <dbReference type="ARBA" id="ARBA00004123"/>
    </source>
</evidence>
<dbReference type="SMART" id="SM00316">
    <property type="entry name" value="S1"/>
    <property type="match status" value="5"/>
</dbReference>
<evidence type="ECO:0000259" key="9">
    <source>
        <dbReference type="PROSITE" id="PS50126"/>
    </source>
</evidence>
<comment type="similarity">
    <text evidence="2">Belongs to the small GTPase superfamily. Ran family.</text>
</comment>
<dbReference type="GO" id="GO:0005525">
    <property type="term" value="F:GTP binding"/>
    <property type="evidence" value="ECO:0007669"/>
    <property type="project" value="UniProtKB-KW"/>
</dbReference>
<dbReference type="PANTHER" id="PTHR24071">
    <property type="entry name" value="RAN GTPASE"/>
    <property type="match status" value="1"/>
</dbReference>
<dbReference type="GO" id="GO:0003924">
    <property type="term" value="F:GTPase activity"/>
    <property type="evidence" value="ECO:0007669"/>
    <property type="project" value="InterPro"/>
</dbReference>
<evidence type="ECO:0000313" key="11">
    <source>
        <dbReference type="Proteomes" id="UP000649617"/>
    </source>
</evidence>
<dbReference type="Gene3D" id="3.40.50.300">
    <property type="entry name" value="P-loop containing nucleotide triphosphate hydrolases"/>
    <property type="match status" value="1"/>
</dbReference>
<evidence type="ECO:0000256" key="7">
    <source>
        <dbReference type="ARBA" id="ARBA00023242"/>
    </source>
</evidence>
<dbReference type="GO" id="GO:0000054">
    <property type="term" value="P:ribosomal subunit export from nucleus"/>
    <property type="evidence" value="ECO:0007669"/>
    <property type="project" value="TreeGrafter"/>
</dbReference>
<dbReference type="Pfam" id="PF00071">
    <property type="entry name" value="Ras"/>
    <property type="match status" value="1"/>
</dbReference>
<dbReference type="GO" id="GO:0005737">
    <property type="term" value="C:cytoplasm"/>
    <property type="evidence" value="ECO:0007669"/>
    <property type="project" value="TreeGrafter"/>
</dbReference>
<comment type="subcellular location">
    <subcellularLocation>
        <location evidence="1">Nucleus</location>
    </subcellularLocation>
</comment>
<evidence type="ECO:0000256" key="5">
    <source>
        <dbReference type="ARBA" id="ARBA00022927"/>
    </source>
</evidence>
<dbReference type="InterPro" id="IPR027417">
    <property type="entry name" value="P-loop_NTPase"/>
</dbReference>
<name>A0A812SY66_SYMPI</name>
<keyword evidence="11" id="KW-1185">Reference proteome</keyword>
<dbReference type="FunFam" id="3.40.50.300:FF:001447">
    <property type="entry name" value="Ras-related protein Rab-1B"/>
    <property type="match status" value="1"/>
</dbReference>
<dbReference type="SMART" id="SM00174">
    <property type="entry name" value="RHO"/>
    <property type="match status" value="1"/>
</dbReference>
<keyword evidence="3" id="KW-0813">Transport</keyword>
<dbReference type="PROSITE" id="PS50126">
    <property type="entry name" value="S1"/>
    <property type="match status" value="5"/>
</dbReference>
<feature type="domain" description="S1 motif" evidence="9">
    <location>
        <begin position="232"/>
        <end position="297"/>
    </location>
</feature>
<dbReference type="AlphaFoldDB" id="A0A812SY66"/>
<dbReference type="InterPro" id="IPR003029">
    <property type="entry name" value="S1_domain"/>
</dbReference>
<dbReference type="GO" id="GO:0005634">
    <property type="term" value="C:nucleus"/>
    <property type="evidence" value="ECO:0007669"/>
    <property type="project" value="UniProtKB-SubCell"/>
</dbReference>
<dbReference type="Gene3D" id="2.40.50.140">
    <property type="entry name" value="Nucleic acid-binding proteins"/>
    <property type="match status" value="4"/>
</dbReference>
<gene>
    <name evidence="10" type="ORF">SPIL2461_LOCUS13154</name>
</gene>
<reference evidence="10" key="1">
    <citation type="submission" date="2021-02" db="EMBL/GenBank/DDBJ databases">
        <authorList>
            <person name="Dougan E. K."/>
            <person name="Rhodes N."/>
            <person name="Thang M."/>
            <person name="Chan C."/>
        </authorList>
    </citation>
    <scope>NUCLEOTIDE SEQUENCE</scope>
</reference>
<sequence>TIVRVNEKYGLFINIGIGVDALCTNTQLDKPVADYQEGGKIDVKVLNVDVGKEQVEVTTRPLASEAKVGDTVEGTVVTQIPAGVFFDAGFSRDLLCPTNFLSKPKEEYSRGEVADLTIMQVDGDRVTVSDKKDVGKPIGSFVRGQEVSGKVVRYTEGLGIFLDVGASREALWRTKGPGATVLPKDAKEYAQGEEVSGLIITRLDVQTQTLEVAMPGAELLKTSLSMENMEVGQEVSGKVAKTMAFGVFVDIGAERDALYAISQLDKPLGDYKVGDELEGLRVVEVDATRQRLAVSTRPLAADFEEGQEVTGKVSKIMDFGLFVDIGASVDALLPTGMLAKDTGEYSEGEVLDDLKVSRVDIQKNQIAVGQKSGGMSSGASLEIDSLEVGAKVPGVVRGIREYGIFVDIGLGRTDALMPNSMLGDVTSAAFKPNQKIEVWIAQVDSSNNRVTVSAVEPTAEMRQRRGRGGGSAGASLDSYIPQGFMIPDPKRHAEIIGREDLMDPEPIPWYEWAEKYPGFIRFQEKDQVITISVRAHGFYGEKELRHSQPAFIPIPAHLQKADAKQPTKDDLRVKYEDQPMPNYDNGIKPEIHIKYRQPPLNDPNWREYPVPDRQPITMDFKADLMQGRKAMTEISTFPQGRLWTYPAAGQTWPAVAESTMLAMARLLHSSTGEETRFGRPAESATPEVPPAKRARSTGLDNRPLQALATNTSQASAVPAPVAEYKLVLLGDAGVGKTSFVKRHLTGEFVKKYRPTEGCEMKKLKFMTSRGPVVFQVWDTAGQDHLAGLRDGYFIGAQCALVFFDVTKRESHQNLSKWVMDLRKVAGDIPVVVVGNKVDAANRVVKAQEGSLIMRKLKVQYYDLSVRTRFNTEAPLLFLSKRLMGDSNIRLIPEPGSRPPELALPSAAEQRRAARELTEALNVPINDSDDDL</sequence>
<dbReference type="PROSITE" id="PS51419">
    <property type="entry name" value="RAB"/>
    <property type="match status" value="1"/>
</dbReference>
<feature type="region of interest" description="Disordered" evidence="8">
    <location>
        <begin position="671"/>
        <end position="697"/>
    </location>
</feature>
<dbReference type="InterPro" id="IPR002041">
    <property type="entry name" value="Ran_GTPase"/>
</dbReference>
<keyword evidence="4" id="KW-0547">Nucleotide-binding</keyword>
<dbReference type="PROSITE" id="PS51418">
    <property type="entry name" value="RAN"/>
    <property type="match status" value="1"/>
</dbReference>
<dbReference type="GO" id="GO:0006606">
    <property type="term" value="P:protein import into nucleus"/>
    <property type="evidence" value="ECO:0007669"/>
    <property type="project" value="TreeGrafter"/>
</dbReference>
<dbReference type="SMART" id="SM00176">
    <property type="entry name" value="RAN"/>
    <property type="match status" value="1"/>
</dbReference>
<keyword evidence="5" id="KW-0653">Protein transport</keyword>
<dbReference type="SUPFAM" id="SSF52540">
    <property type="entry name" value="P-loop containing nucleoside triphosphate hydrolases"/>
    <property type="match status" value="1"/>
</dbReference>
<dbReference type="InterPro" id="IPR012340">
    <property type="entry name" value="NA-bd_OB-fold"/>
</dbReference>
<organism evidence="10 11">
    <name type="scientific">Symbiodinium pilosum</name>
    <name type="common">Dinoflagellate</name>
    <dbReference type="NCBI Taxonomy" id="2952"/>
    <lineage>
        <taxon>Eukaryota</taxon>
        <taxon>Sar</taxon>
        <taxon>Alveolata</taxon>
        <taxon>Dinophyceae</taxon>
        <taxon>Suessiales</taxon>
        <taxon>Symbiodiniaceae</taxon>
        <taxon>Symbiodinium</taxon>
    </lineage>
</organism>
<dbReference type="SUPFAM" id="SSF50249">
    <property type="entry name" value="Nucleic acid-binding proteins"/>
    <property type="match status" value="4"/>
</dbReference>
<dbReference type="PANTHER" id="PTHR24071:SF0">
    <property type="entry name" value="GTP-BINDING NUCLEAR PROTEIN RAN"/>
    <property type="match status" value="1"/>
</dbReference>
<feature type="domain" description="S1 motif" evidence="9">
    <location>
        <begin position="389"/>
        <end position="455"/>
    </location>
</feature>
<evidence type="ECO:0000256" key="8">
    <source>
        <dbReference type="SAM" id="MobiDB-lite"/>
    </source>
</evidence>
<feature type="domain" description="S1 motif" evidence="9">
    <location>
        <begin position="69"/>
        <end position="131"/>
    </location>
</feature>
<dbReference type="InterPro" id="IPR005225">
    <property type="entry name" value="Small_GTP-bd"/>
</dbReference>
<dbReference type="PRINTS" id="PR00627">
    <property type="entry name" value="GTPRANTC4"/>
</dbReference>
<feature type="domain" description="S1 motif" evidence="9">
    <location>
        <begin position="306"/>
        <end position="371"/>
    </location>
</feature>
<dbReference type="NCBIfam" id="TIGR00231">
    <property type="entry name" value="small_GTP"/>
    <property type="match status" value="1"/>
</dbReference>
<keyword evidence="6" id="KW-0342">GTP-binding</keyword>
<accession>A0A812SY66</accession>